<gene>
    <name evidence="1" type="ORF">A2660_03245</name>
</gene>
<dbReference type="EMBL" id="MFEJ01000026">
    <property type="protein sequence ID" value="OGE79822.1"/>
    <property type="molecule type" value="Genomic_DNA"/>
</dbReference>
<dbReference type="Proteomes" id="UP000176233">
    <property type="component" value="Unassembled WGS sequence"/>
</dbReference>
<evidence type="ECO:0000313" key="2">
    <source>
        <dbReference type="Proteomes" id="UP000176233"/>
    </source>
</evidence>
<dbReference type="AlphaFoldDB" id="A0A1F5NQL7"/>
<accession>A0A1F5NQL7</accession>
<evidence type="ECO:0000313" key="1">
    <source>
        <dbReference type="EMBL" id="OGE79822.1"/>
    </source>
</evidence>
<name>A0A1F5NQL7_9BACT</name>
<protein>
    <submittedName>
        <fullName evidence="1">Uncharacterized protein</fullName>
    </submittedName>
</protein>
<sequence length="124" mass="13843">MDIMASINKNVLMTLALGELIDKIGEDHVRIATNWAFYPDQLDAANEFLEGYWSDPTLQECFPGKVGRIVARLQALKERAKIAIAEKKKRDQEASIATREALKELRERRSTNEAAIDPVTAASA</sequence>
<proteinExistence type="predicted"/>
<reference evidence="1 2" key="1">
    <citation type="journal article" date="2016" name="Nat. Commun.">
        <title>Thousands of microbial genomes shed light on interconnected biogeochemical processes in an aquifer system.</title>
        <authorList>
            <person name="Anantharaman K."/>
            <person name="Brown C.T."/>
            <person name="Hug L.A."/>
            <person name="Sharon I."/>
            <person name="Castelle C.J."/>
            <person name="Probst A.J."/>
            <person name="Thomas B.C."/>
            <person name="Singh A."/>
            <person name="Wilkins M.J."/>
            <person name="Karaoz U."/>
            <person name="Brodie E.L."/>
            <person name="Williams K.H."/>
            <person name="Hubbard S.S."/>
            <person name="Banfield J.F."/>
        </authorList>
    </citation>
    <scope>NUCLEOTIDE SEQUENCE [LARGE SCALE GENOMIC DNA]</scope>
</reference>
<organism evidence="1 2">
    <name type="scientific">Candidatus Doudnabacteria bacterium RIFCSPHIGHO2_01_FULL_45_18</name>
    <dbReference type="NCBI Taxonomy" id="1817823"/>
    <lineage>
        <taxon>Bacteria</taxon>
        <taxon>Candidatus Doudnaibacteriota</taxon>
    </lineage>
</organism>
<comment type="caution">
    <text evidence="1">The sequence shown here is derived from an EMBL/GenBank/DDBJ whole genome shotgun (WGS) entry which is preliminary data.</text>
</comment>